<evidence type="ECO:0000313" key="1">
    <source>
        <dbReference type="EMBL" id="EEI90878.1"/>
    </source>
</evidence>
<reference evidence="1 2" key="1">
    <citation type="submission" date="2009-01" db="EMBL/GenBank/DDBJ databases">
        <authorList>
            <person name="Qin X."/>
            <person name="Bachman B."/>
            <person name="Battles P."/>
            <person name="Bell A."/>
            <person name="Bess C."/>
            <person name="Bickham C."/>
            <person name="Chaboub L."/>
            <person name="Chen D."/>
            <person name="Coyle M."/>
            <person name="Deiros D.R."/>
            <person name="Dinh H."/>
            <person name="Forbes L."/>
            <person name="Fowler G."/>
            <person name="Francisco L."/>
            <person name="Fu Q."/>
            <person name="Gubbala S."/>
            <person name="Hale W."/>
            <person name="Han Y."/>
            <person name="Hemphill L."/>
            <person name="Highlander S.K."/>
            <person name="Hirani K."/>
            <person name="Hogues M."/>
            <person name="Jackson L."/>
            <person name="Jakkamsetti A."/>
            <person name="Javaid M."/>
            <person name="Jiang H."/>
            <person name="Korchina V."/>
            <person name="Kovar C."/>
            <person name="Lara F."/>
            <person name="Lee S."/>
            <person name="Mata R."/>
            <person name="Mathew T."/>
            <person name="Moen C."/>
            <person name="Morales K."/>
            <person name="Munidasa M."/>
            <person name="Nazareth L."/>
            <person name="Ngo R."/>
            <person name="Nguyen L."/>
            <person name="Okwuonu G."/>
            <person name="Ongeri F."/>
            <person name="Patil S."/>
            <person name="Petrosino J."/>
            <person name="Pham C."/>
            <person name="Pham P."/>
            <person name="Pu L.-L."/>
            <person name="Puazo M."/>
            <person name="Raj R."/>
            <person name="Reid J."/>
            <person name="Rouhana J."/>
            <person name="Saada N."/>
            <person name="Shang Y."/>
            <person name="Simmons D."/>
            <person name="Thornton R."/>
            <person name="Warren J."/>
            <person name="Weissenberger G."/>
            <person name="Zhang J."/>
            <person name="Zhang L."/>
            <person name="Zhou C."/>
            <person name="Zhu D."/>
            <person name="Muzny D."/>
            <person name="Worley K."/>
            <person name="Gibbs R."/>
        </authorList>
    </citation>
    <scope>NUCLEOTIDE SEQUENCE [LARGE SCALE GENOMIC DNA]</scope>
    <source>
        <strain evidence="1 2">ATCC 33300</strain>
    </source>
</reference>
<proteinExistence type="predicted"/>
<organism evidence="1 2">
    <name type="scientific">Sphingobacterium spiritivorum ATCC 33300</name>
    <dbReference type="NCBI Taxonomy" id="525372"/>
    <lineage>
        <taxon>Bacteria</taxon>
        <taxon>Pseudomonadati</taxon>
        <taxon>Bacteroidota</taxon>
        <taxon>Sphingobacteriia</taxon>
        <taxon>Sphingobacteriales</taxon>
        <taxon>Sphingobacteriaceae</taxon>
        <taxon>Sphingobacterium</taxon>
    </lineage>
</organism>
<comment type="caution">
    <text evidence="1">The sequence shown here is derived from an EMBL/GenBank/DDBJ whole genome shotgun (WGS) entry which is preliminary data.</text>
</comment>
<dbReference type="AlphaFoldDB" id="C2G1G9"/>
<dbReference type="Proteomes" id="UP000006241">
    <property type="component" value="Unassembled WGS sequence"/>
</dbReference>
<dbReference type="EMBL" id="ACHB01000079">
    <property type="protein sequence ID" value="EEI90878.1"/>
    <property type="molecule type" value="Genomic_DNA"/>
</dbReference>
<accession>C2G1G9</accession>
<protein>
    <submittedName>
        <fullName evidence="1">Uncharacterized protein</fullName>
    </submittedName>
</protein>
<evidence type="ECO:0000313" key="2">
    <source>
        <dbReference type="Proteomes" id="UP000006241"/>
    </source>
</evidence>
<sequence>MDAGGHVLDADLVAIASCVPSDGTRSVGTKLGDKTGIWMTIRGGLVMFGD</sequence>
<dbReference type="HOGENOM" id="CLU_3122796_0_0_10"/>
<gene>
    <name evidence="1" type="ORF">HMPREF0765_3425</name>
</gene>
<name>C2G1G9_SPHSI</name>